<gene>
    <name evidence="1" type="ORF">C7B77_22415</name>
</gene>
<dbReference type="AlphaFoldDB" id="A0A2T1G0J4"/>
<dbReference type="OrthoDB" id="423288at2"/>
<comment type="caution">
    <text evidence="1">The sequence shown here is derived from an EMBL/GenBank/DDBJ whole genome shotgun (WGS) entry which is preliminary data.</text>
</comment>
<sequence length="160" mass="18223">MTLTTVTANTSQIKTLAKLYLEGKPAEISSATITQLCDWLMDEFHQLPIDLRYSDYMRYANAEEMFADIQQGYLWVSAENYDAAVYPNPVYGFIFQGMHDYDHFLTNSDFSLAGEIVAYNFTIKRVPSLEIQKIIYSEVILRTAAYLQLGHAAAPKIVFP</sequence>
<keyword evidence="2" id="KW-1185">Reference proteome</keyword>
<proteinExistence type="predicted"/>
<protein>
    <submittedName>
        <fullName evidence="1">Transposase</fullName>
    </submittedName>
</protein>
<evidence type="ECO:0000313" key="2">
    <source>
        <dbReference type="Proteomes" id="UP000238937"/>
    </source>
</evidence>
<name>A0A2T1G0J4_9CYAN</name>
<organism evidence="1 2">
    <name type="scientific">Chamaesiphon polymorphus CCALA 037</name>
    <dbReference type="NCBI Taxonomy" id="2107692"/>
    <lineage>
        <taxon>Bacteria</taxon>
        <taxon>Bacillati</taxon>
        <taxon>Cyanobacteriota</taxon>
        <taxon>Cyanophyceae</taxon>
        <taxon>Gomontiellales</taxon>
        <taxon>Chamaesiphonaceae</taxon>
        <taxon>Chamaesiphon</taxon>
    </lineage>
</organism>
<dbReference type="Proteomes" id="UP000238937">
    <property type="component" value="Unassembled WGS sequence"/>
</dbReference>
<reference evidence="1 2" key="1">
    <citation type="submission" date="2018-03" db="EMBL/GenBank/DDBJ databases">
        <title>The ancient ancestry and fast evolution of plastids.</title>
        <authorList>
            <person name="Moore K.R."/>
            <person name="Magnabosco C."/>
            <person name="Momper L."/>
            <person name="Gold D.A."/>
            <person name="Bosak T."/>
            <person name="Fournier G.P."/>
        </authorList>
    </citation>
    <scope>NUCLEOTIDE SEQUENCE [LARGE SCALE GENOMIC DNA]</scope>
    <source>
        <strain evidence="1 2">CCALA 037</strain>
    </source>
</reference>
<accession>A0A2T1G0J4</accession>
<dbReference type="EMBL" id="PVWO01000385">
    <property type="protein sequence ID" value="PSB50747.1"/>
    <property type="molecule type" value="Genomic_DNA"/>
</dbReference>
<evidence type="ECO:0000313" key="1">
    <source>
        <dbReference type="EMBL" id="PSB50747.1"/>
    </source>
</evidence>
<dbReference type="RefSeq" id="WP_106310110.1">
    <property type="nucleotide sequence ID" value="NZ_PVWO01000385.1"/>
</dbReference>